<comment type="caution">
    <text evidence="2">The sequence shown here is derived from an EMBL/GenBank/DDBJ whole genome shotgun (WGS) entry which is preliminary data.</text>
</comment>
<protein>
    <submittedName>
        <fullName evidence="2">Uncharacterized protein</fullName>
    </submittedName>
</protein>
<keyword evidence="3" id="KW-1185">Reference proteome</keyword>
<evidence type="ECO:0000256" key="1">
    <source>
        <dbReference type="SAM" id="MobiDB-lite"/>
    </source>
</evidence>
<feature type="region of interest" description="Disordered" evidence="1">
    <location>
        <begin position="1"/>
        <end position="23"/>
    </location>
</feature>
<dbReference type="Proteomes" id="UP000288216">
    <property type="component" value="Unassembled WGS sequence"/>
</dbReference>
<reference evidence="2 3" key="1">
    <citation type="journal article" date="2018" name="Nat. Ecol. Evol.">
        <title>Shark genomes provide insights into elasmobranch evolution and the origin of vertebrates.</title>
        <authorList>
            <person name="Hara Y"/>
            <person name="Yamaguchi K"/>
            <person name="Onimaru K"/>
            <person name="Kadota M"/>
            <person name="Koyanagi M"/>
            <person name="Keeley SD"/>
            <person name="Tatsumi K"/>
            <person name="Tanaka K"/>
            <person name="Motone F"/>
            <person name="Kageyama Y"/>
            <person name="Nozu R"/>
            <person name="Adachi N"/>
            <person name="Nishimura O"/>
            <person name="Nakagawa R"/>
            <person name="Tanegashima C"/>
            <person name="Kiyatake I"/>
            <person name="Matsumoto R"/>
            <person name="Murakumo K"/>
            <person name="Nishida K"/>
            <person name="Terakita A"/>
            <person name="Kuratani S"/>
            <person name="Sato K"/>
            <person name="Hyodo S Kuraku.S."/>
        </authorList>
    </citation>
    <scope>NUCLEOTIDE SEQUENCE [LARGE SCALE GENOMIC DNA]</scope>
</reference>
<feature type="region of interest" description="Disordered" evidence="1">
    <location>
        <begin position="49"/>
        <end position="83"/>
    </location>
</feature>
<evidence type="ECO:0000313" key="3">
    <source>
        <dbReference type="Proteomes" id="UP000288216"/>
    </source>
</evidence>
<dbReference type="EMBL" id="BFAA01219554">
    <property type="protein sequence ID" value="GCB85993.1"/>
    <property type="molecule type" value="Genomic_DNA"/>
</dbReference>
<name>A0A401QL06_SCYTO</name>
<dbReference type="AlphaFoldDB" id="A0A401QL06"/>
<accession>A0A401QL06</accession>
<gene>
    <name evidence="2" type="ORF">scyTo_0026609</name>
</gene>
<proteinExistence type="predicted"/>
<organism evidence="2 3">
    <name type="scientific">Scyliorhinus torazame</name>
    <name type="common">Cloudy catshark</name>
    <name type="synonym">Catulus torazame</name>
    <dbReference type="NCBI Taxonomy" id="75743"/>
    <lineage>
        <taxon>Eukaryota</taxon>
        <taxon>Metazoa</taxon>
        <taxon>Chordata</taxon>
        <taxon>Craniata</taxon>
        <taxon>Vertebrata</taxon>
        <taxon>Chondrichthyes</taxon>
        <taxon>Elasmobranchii</taxon>
        <taxon>Galeomorphii</taxon>
        <taxon>Galeoidea</taxon>
        <taxon>Carcharhiniformes</taxon>
        <taxon>Scyliorhinidae</taxon>
        <taxon>Scyliorhinus</taxon>
    </lineage>
</organism>
<sequence length="83" mass="9502">MRERERKLRRGTRVDAFDRGREQGDAMDACGRERERMRAAENERVEACGRKRASDGSHVAESGSEGTCGERESDRIDTCVRER</sequence>
<evidence type="ECO:0000313" key="2">
    <source>
        <dbReference type="EMBL" id="GCB85993.1"/>
    </source>
</evidence>
<feature type="compositionally biased region" description="Basic and acidic residues" evidence="1">
    <location>
        <begin position="68"/>
        <end position="83"/>
    </location>
</feature>